<evidence type="ECO:0000313" key="2">
    <source>
        <dbReference type="EMBL" id="CAE7232730.1"/>
    </source>
</evidence>
<dbReference type="SUPFAM" id="SSF55120">
    <property type="entry name" value="Pseudouridine synthase"/>
    <property type="match status" value="1"/>
</dbReference>
<comment type="caution">
    <text evidence="2">The sequence shown here is derived from an EMBL/GenBank/DDBJ whole genome shotgun (WGS) entry which is preliminary data.</text>
</comment>
<dbReference type="GO" id="GO:0003723">
    <property type="term" value="F:RNA binding"/>
    <property type="evidence" value="ECO:0007669"/>
    <property type="project" value="InterPro"/>
</dbReference>
<dbReference type="OrthoDB" id="443450at2759"/>
<name>A0A812KN02_9DINO</name>
<dbReference type="AlphaFoldDB" id="A0A812KN02"/>
<protein>
    <submittedName>
        <fullName evidence="2">RluA protein</fullName>
    </submittedName>
</protein>
<dbReference type="InterPro" id="IPR050188">
    <property type="entry name" value="RluA_PseudoU_synthase"/>
</dbReference>
<sequence>MPPLPLTINLHSPRFVVVDKPPGLLSVKGKGPDKTDCVAERVRAHFPDATGPIVVHRLDMDTSGLLVLALDADAQRDLSKQFEARTVHKTYTALLDGTLEPDEGTIDLPIRADIDNRPMQIHDPERGKPSLTNFRVLARENGTTRVEFTPITGRSHQLRVHAAHPLGLGLPILGDVLYGDEHSAPRLMLHATTLEFDDPGTRERVRARSDAPF</sequence>
<dbReference type="PANTHER" id="PTHR21600:SF89">
    <property type="entry name" value="RIBOSOMAL LARGE SUBUNIT PSEUDOURIDINE SYNTHASE A"/>
    <property type="match status" value="1"/>
</dbReference>
<dbReference type="InterPro" id="IPR006224">
    <property type="entry name" value="PsdUridine_synth_RluA-like_CS"/>
</dbReference>
<reference evidence="2" key="1">
    <citation type="submission" date="2021-02" db="EMBL/GenBank/DDBJ databases">
        <authorList>
            <person name="Dougan E. K."/>
            <person name="Rhodes N."/>
            <person name="Thang M."/>
            <person name="Chan C."/>
        </authorList>
    </citation>
    <scope>NUCLEOTIDE SEQUENCE</scope>
</reference>
<dbReference type="PANTHER" id="PTHR21600">
    <property type="entry name" value="MITOCHONDRIAL RNA PSEUDOURIDINE SYNTHASE"/>
    <property type="match status" value="1"/>
</dbReference>
<dbReference type="InterPro" id="IPR020103">
    <property type="entry name" value="PsdUridine_synth_cat_dom_sf"/>
</dbReference>
<dbReference type="Proteomes" id="UP000601435">
    <property type="component" value="Unassembled WGS sequence"/>
</dbReference>
<dbReference type="PROSITE" id="PS01129">
    <property type="entry name" value="PSI_RLU"/>
    <property type="match status" value="1"/>
</dbReference>
<accession>A0A812KN02</accession>
<evidence type="ECO:0000259" key="1">
    <source>
        <dbReference type="Pfam" id="PF00849"/>
    </source>
</evidence>
<gene>
    <name evidence="2" type="primary">rluA</name>
    <name evidence="2" type="ORF">SNEC2469_LOCUS3700</name>
</gene>
<dbReference type="CDD" id="cd02869">
    <property type="entry name" value="PseudoU_synth_RluA_like"/>
    <property type="match status" value="1"/>
</dbReference>
<dbReference type="GO" id="GO:0009982">
    <property type="term" value="F:pseudouridine synthase activity"/>
    <property type="evidence" value="ECO:0007669"/>
    <property type="project" value="InterPro"/>
</dbReference>
<dbReference type="InterPro" id="IPR006145">
    <property type="entry name" value="PsdUridine_synth_RsuA/RluA"/>
</dbReference>
<dbReference type="Gene3D" id="3.30.2350.10">
    <property type="entry name" value="Pseudouridine synthase"/>
    <property type="match status" value="1"/>
</dbReference>
<keyword evidence="3" id="KW-1185">Reference proteome</keyword>
<dbReference type="EMBL" id="CAJNJA010008096">
    <property type="protein sequence ID" value="CAE7232730.1"/>
    <property type="molecule type" value="Genomic_DNA"/>
</dbReference>
<proteinExistence type="predicted"/>
<dbReference type="GO" id="GO:0000455">
    <property type="term" value="P:enzyme-directed rRNA pseudouridine synthesis"/>
    <property type="evidence" value="ECO:0007669"/>
    <property type="project" value="TreeGrafter"/>
</dbReference>
<organism evidence="2 3">
    <name type="scientific">Symbiodinium necroappetens</name>
    <dbReference type="NCBI Taxonomy" id="1628268"/>
    <lineage>
        <taxon>Eukaryota</taxon>
        <taxon>Sar</taxon>
        <taxon>Alveolata</taxon>
        <taxon>Dinophyceae</taxon>
        <taxon>Suessiales</taxon>
        <taxon>Symbiodiniaceae</taxon>
        <taxon>Symbiodinium</taxon>
    </lineage>
</organism>
<evidence type="ECO:0000313" key="3">
    <source>
        <dbReference type="Proteomes" id="UP000601435"/>
    </source>
</evidence>
<feature type="domain" description="Pseudouridine synthase RsuA/RluA-like" evidence="1">
    <location>
        <begin position="15"/>
        <end position="164"/>
    </location>
</feature>
<dbReference type="Pfam" id="PF00849">
    <property type="entry name" value="PseudoU_synth_2"/>
    <property type="match status" value="1"/>
</dbReference>